<keyword evidence="2" id="KW-1185">Reference proteome</keyword>
<sequence length="99" mass="9857">MLPSHTPTFASVTSEPRTLPLVALAAPAAAAPAAAVVALPLQLVQPLLPLSLSMVNAVVKGGLAPLPAPPALPARAQALTTANASKEIGEKLPLSPFPS</sequence>
<evidence type="ECO:0000313" key="2">
    <source>
        <dbReference type="Proteomes" id="UP000054279"/>
    </source>
</evidence>
<proteinExistence type="predicted"/>
<organism evidence="1 2">
    <name type="scientific">Sphaerobolus stellatus (strain SS14)</name>
    <dbReference type="NCBI Taxonomy" id="990650"/>
    <lineage>
        <taxon>Eukaryota</taxon>
        <taxon>Fungi</taxon>
        <taxon>Dikarya</taxon>
        <taxon>Basidiomycota</taxon>
        <taxon>Agaricomycotina</taxon>
        <taxon>Agaricomycetes</taxon>
        <taxon>Phallomycetidae</taxon>
        <taxon>Geastrales</taxon>
        <taxon>Sphaerobolaceae</taxon>
        <taxon>Sphaerobolus</taxon>
    </lineage>
</organism>
<evidence type="ECO:0000313" key="1">
    <source>
        <dbReference type="EMBL" id="KIJ22244.1"/>
    </source>
</evidence>
<dbReference type="AlphaFoldDB" id="A0A0C9TK29"/>
<dbReference type="HOGENOM" id="CLU_2321845_0_0_1"/>
<name>A0A0C9TK29_SPHS4</name>
<protein>
    <submittedName>
        <fullName evidence="1">Uncharacterized protein</fullName>
    </submittedName>
</protein>
<reference evidence="1 2" key="1">
    <citation type="submission" date="2014-06" db="EMBL/GenBank/DDBJ databases">
        <title>Evolutionary Origins and Diversification of the Mycorrhizal Mutualists.</title>
        <authorList>
            <consortium name="DOE Joint Genome Institute"/>
            <consortium name="Mycorrhizal Genomics Consortium"/>
            <person name="Kohler A."/>
            <person name="Kuo A."/>
            <person name="Nagy L.G."/>
            <person name="Floudas D."/>
            <person name="Copeland A."/>
            <person name="Barry K.W."/>
            <person name="Cichocki N."/>
            <person name="Veneault-Fourrey C."/>
            <person name="LaButti K."/>
            <person name="Lindquist E.A."/>
            <person name="Lipzen A."/>
            <person name="Lundell T."/>
            <person name="Morin E."/>
            <person name="Murat C."/>
            <person name="Riley R."/>
            <person name="Ohm R."/>
            <person name="Sun H."/>
            <person name="Tunlid A."/>
            <person name="Henrissat B."/>
            <person name="Grigoriev I.V."/>
            <person name="Hibbett D.S."/>
            <person name="Martin F."/>
        </authorList>
    </citation>
    <scope>NUCLEOTIDE SEQUENCE [LARGE SCALE GENOMIC DNA]</scope>
    <source>
        <strain evidence="1 2">SS14</strain>
    </source>
</reference>
<dbReference type="EMBL" id="KN838533">
    <property type="protein sequence ID" value="KIJ22244.1"/>
    <property type="molecule type" value="Genomic_DNA"/>
</dbReference>
<accession>A0A0C9TK29</accession>
<dbReference type="Proteomes" id="UP000054279">
    <property type="component" value="Unassembled WGS sequence"/>
</dbReference>
<gene>
    <name evidence="1" type="ORF">M422DRAFT_277422</name>
</gene>